<comment type="similarity">
    <text evidence="2">Belongs to the tetraspanin (TM4SF) family.</text>
</comment>
<evidence type="ECO:0000256" key="5">
    <source>
        <dbReference type="ARBA" id="ARBA00023136"/>
    </source>
</evidence>
<sequence>MTRISNGVVGALNLLTLLASLAAIGVALWLRLRGSTTECERVLFPLALALGAATLVASALGLVGACFRRRAFLWAYLALLFVVIVAAVALTVALLVVTHRGAVGRKLQPPGHLKEHRLTDFPHWLAKIVREWKNWIVIESCLKESGVCLRAAGVTASPTDVDFYEKLSPIQSGCCKPPRYCKFMYVNTTTWVSPSFDAASSPPDCSAWSNDEDKLCYACDSCKTGVIITLKGGWRKLTVANIALLCFLILVYAVTCCALRNDEAMRQRSLCIKSVDNQP</sequence>
<keyword evidence="8" id="KW-1185">Reference proteome</keyword>
<evidence type="ECO:0000256" key="6">
    <source>
        <dbReference type="SAM" id="Phobius"/>
    </source>
</evidence>
<name>A0A8J5GZS8_ZINOF</name>
<proteinExistence type="inferred from homology"/>
<dbReference type="Proteomes" id="UP000734854">
    <property type="component" value="Unassembled WGS sequence"/>
</dbReference>
<dbReference type="Pfam" id="PF00335">
    <property type="entry name" value="Tetraspanin"/>
    <property type="match status" value="1"/>
</dbReference>
<dbReference type="InterPro" id="IPR044991">
    <property type="entry name" value="TET_plant"/>
</dbReference>
<evidence type="ECO:0000256" key="4">
    <source>
        <dbReference type="ARBA" id="ARBA00022989"/>
    </source>
</evidence>
<keyword evidence="4 6" id="KW-1133">Transmembrane helix</keyword>
<evidence type="ECO:0008006" key="9">
    <source>
        <dbReference type="Google" id="ProtNLM"/>
    </source>
</evidence>
<organism evidence="7 8">
    <name type="scientific">Zingiber officinale</name>
    <name type="common">Ginger</name>
    <name type="synonym">Amomum zingiber</name>
    <dbReference type="NCBI Taxonomy" id="94328"/>
    <lineage>
        <taxon>Eukaryota</taxon>
        <taxon>Viridiplantae</taxon>
        <taxon>Streptophyta</taxon>
        <taxon>Embryophyta</taxon>
        <taxon>Tracheophyta</taxon>
        <taxon>Spermatophyta</taxon>
        <taxon>Magnoliopsida</taxon>
        <taxon>Liliopsida</taxon>
        <taxon>Zingiberales</taxon>
        <taxon>Zingiberaceae</taxon>
        <taxon>Zingiber</taxon>
    </lineage>
</organism>
<evidence type="ECO:0000313" key="8">
    <source>
        <dbReference type="Proteomes" id="UP000734854"/>
    </source>
</evidence>
<dbReference type="PANTHER" id="PTHR32191">
    <property type="entry name" value="TETRASPANIN-8-RELATED"/>
    <property type="match status" value="1"/>
</dbReference>
<keyword evidence="5 6" id="KW-0472">Membrane</keyword>
<feature type="transmembrane region" description="Helical" evidence="6">
    <location>
        <begin position="12"/>
        <end position="30"/>
    </location>
</feature>
<dbReference type="GO" id="GO:0016020">
    <property type="term" value="C:membrane"/>
    <property type="evidence" value="ECO:0007669"/>
    <property type="project" value="UniProtKB-SubCell"/>
</dbReference>
<accession>A0A8J5GZS8</accession>
<feature type="transmembrane region" description="Helical" evidence="6">
    <location>
        <begin position="239"/>
        <end position="259"/>
    </location>
</feature>
<dbReference type="GO" id="GO:0009734">
    <property type="term" value="P:auxin-activated signaling pathway"/>
    <property type="evidence" value="ECO:0007669"/>
    <property type="project" value="InterPro"/>
</dbReference>
<dbReference type="EMBL" id="JACMSC010000006">
    <property type="protein sequence ID" value="KAG6517706.1"/>
    <property type="molecule type" value="Genomic_DNA"/>
</dbReference>
<evidence type="ECO:0000256" key="1">
    <source>
        <dbReference type="ARBA" id="ARBA00004141"/>
    </source>
</evidence>
<feature type="transmembrane region" description="Helical" evidence="6">
    <location>
        <begin position="74"/>
        <end position="97"/>
    </location>
</feature>
<keyword evidence="3 6" id="KW-0812">Transmembrane</keyword>
<gene>
    <name evidence="7" type="ORF">ZIOFF_021103</name>
</gene>
<reference evidence="7 8" key="1">
    <citation type="submission" date="2020-08" db="EMBL/GenBank/DDBJ databases">
        <title>Plant Genome Project.</title>
        <authorList>
            <person name="Zhang R.-G."/>
        </authorList>
    </citation>
    <scope>NUCLEOTIDE SEQUENCE [LARGE SCALE GENOMIC DNA]</scope>
    <source>
        <tissue evidence="7">Rhizome</tissue>
    </source>
</reference>
<evidence type="ECO:0000256" key="2">
    <source>
        <dbReference type="ARBA" id="ARBA00006840"/>
    </source>
</evidence>
<evidence type="ECO:0000313" key="7">
    <source>
        <dbReference type="EMBL" id="KAG6517706.1"/>
    </source>
</evidence>
<protein>
    <recommendedName>
        <fullName evidence="9">Tetraspanin-8</fullName>
    </recommendedName>
</protein>
<dbReference type="AlphaFoldDB" id="A0A8J5GZS8"/>
<comment type="subcellular location">
    <subcellularLocation>
        <location evidence="1">Membrane</location>
        <topology evidence="1">Multi-pass membrane protein</topology>
    </subcellularLocation>
</comment>
<dbReference type="InterPro" id="IPR018499">
    <property type="entry name" value="Tetraspanin/Peripherin"/>
</dbReference>
<feature type="transmembrane region" description="Helical" evidence="6">
    <location>
        <begin position="42"/>
        <end position="67"/>
    </location>
</feature>
<evidence type="ECO:0000256" key="3">
    <source>
        <dbReference type="ARBA" id="ARBA00022692"/>
    </source>
</evidence>
<comment type="caution">
    <text evidence="7">The sequence shown here is derived from an EMBL/GenBank/DDBJ whole genome shotgun (WGS) entry which is preliminary data.</text>
</comment>